<dbReference type="GO" id="GO:0043022">
    <property type="term" value="F:ribosome binding"/>
    <property type="evidence" value="ECO:0007669"/>
    <property type="project" value="InterPro"/>
</dbReference>
<dbReference type="EMBL" id="JADJMS010000019">
    <property type="protein sequence ID" value="MBK7415319.1"/>
    <property type="molecule type" value="Genomic_DNA"/>
</dbReference>
<name>A0A935K2C6_9RHOO</name>
<dbReference type="PANTHER" id="PTHR35893:SF3">
    <property type="entry name" value="INNER MEMBRANE PROTEIN"/>
    <property type="match status" value="1"/>
</dbReference>
<gene>
    <name evidence="2" type="ORF">IPJ38_09655</name>
</gene>
<dbReference type="PANTHER" id="PTHR35893">
    <property type="entry name" value="INNER MEMBRANE PROTEIN-RELATED"/>
    <property type="match status" value="1"/>
</dbReference>
<dbReference type="InterPro" id="IPR043605">
    <property type="entry name" value="DUF883_C"/>
</dbReference>
<proteinExistence type="predicted"/>
<dbReference type="Pfam" id="PF19029">
    <property type="entry name" value="DUF883_C"/>
    <property type="match status" value="1"/>
</dbReference>
<evidence type="ECO:0000259" key="1">
    <source>
        <dbReference type="Pfam" id="PF19029"/>
    </source>
</evidence>
<evidence type="ECO:0000313" key="2">
    <source>
        <dbReference type="EMBL" id="MBK7415319.1"/>
    </source>
</evidence>
<organism evidence="2 3">
    <name type="scientific">Candidatus Dechloromonas phosphorivorans</name>
    <dbReference type="NCBI Taxonomy" id="2899244"/>
    <lineage>
        <taxon>Bacteria</taxon>
        <taxon>Pseudomonadati</taxon>
        <taxon>Pseudomonadota</taxon>
        <taxon>Betaproteobacteria</taxon>
        <taxon>Rhodocyclales</taxon>
        <taxon>Azonexaceae</taxon>
        <taxon>Dechloromonas</taxon>
    </lineage>
</organism>
<sequence>MSNSMFSGHKTLEDNKNALVKDLKGVVGDADKLLNQLVNSTTEEFASARSKMETALSDTRARLHDARMLVSDKACFAADVTQKYVHENPWKTVGLIAGVGLIIGILSSRR</sequence>
<evidence type="ECO:0000313" key="3">
    <source>
        <dbReference type="Proteomes" id="UP000739411"/>
    </source>
</evidence>
<protein>
    <submittedName>
        <fullName evidence="2">DUF883 domain-containing protein</fullName>
    </submittedName>
</protein>
<accession>A0A935K2C6</accession>
<dbReference type="InterPro" id="IPR010279">
    <property type="entry name" value="YqjD/ElaB"/>
</dbReference>
<feature type="domain" description="DUF883" evidence="1">
    <location>
        <begin position="81"/>
        <end position="110"/>
    </location>
</feature>
<dbReference type="AlphaFoldDB" id="A0A935K2C6"/>
<dbReference type="Proteomes" id="UP000739411">
    <property type="component" value="Unassembled WGS sequence"/>
</dbReference>
<comment type="caution">
    <text evidence="2">The sequence shown here is derived from an EMBL/GenBank/DDBJ whole genome shotgun (WGS) entry which is preliminary data.</text>
</comment>
<reference evidence="2 3" key="1">
    <citation type="submission" date="2020-10" db="EMBL/GenBank/DDBJ databases">
        <title>Connecting structure to function with the recovery of over 1000 high-quality activated sludge metagenome-assembled genomes encoding full-length rRNA genes using long-read sequencing.</title>
        <authorList>
            <person name="Singleton C.M."/>
            <person name="Petriglieri F."/>
            <person name="Kristensen J.M."/>
            <person name="Kirkegaard R.H."/>
            <person name="Michaelsen T.Y."/>
            <person name="Andersen M.H."/>
            <person name="Karst S.M."/>
            <person name="Dueholm M.S."/>
            <person name="Nielsen P.H."/>
            <person name="Albertsen M."/>
        </authorList>
    </citation>
    <scope>NUCLEOTIDE SEQUENCE [LARGE SCALE GENOMIC DNA]</scope>
    <source>
        <strain evidence="2">EsbW_18-Q3-R4-48_BATAC.463</strain>
    </source>
</reference>